<dbReference type="RefSeq" id="WP_379497193.1">
    <property type="nucleotide sequence ID" value="NZ_JBHSAO010000008.1"/>
</dbReference>
<gene>
    <name evidence="6" type="ORF">ACFOUV_12970</name>
</gene>
<dbReference type="SUPFAM" id="SSF51735">
    <property type="entry name" value="NAD(P)-binding Rossmann-fold domains"/>
    <property type="match status" value="1"/>
</dbReference>
<evidence type="ECO:0000313" key="7">
    <source>
        <dbReference type="Proteomes" id="UP001595772"/>
    </source>
</evidence>
<dbReference type="EMBL" id="JBHSAO010000008">
    <property type="protein sequence ID" value="MFC4024708.1"/>
    <property type="molecule type" value="Genomic_DNA"/>
</dbReference>
<proteinExistence type="inferred from homology"/>
<evidence type="ECO:0000256" key="2">
    <source>
        <dbReference type="ARBA" id="ARBA00008072"/>
    </source>
</evidence>
<keyword evidence="5" id="KW-0560">Oxidoreductase</keyword>
<evidence type="ECO:0000256" key="4">
    <source>
        <dbReference type="ARBA" id="ARBA00022833"/>
    </source>
</evidence>
<reference evidence="7" key="1">
    <citation type="journal article" date="2019" name="Int. J. Syst. Evol. Microbiol.">
        <title>The Global Catalogue of Microorganisms (GCM) 10K type strain sequencing project: providing services to taxonomists for standard genome sequencing and annotation.</title>
        <authorList>
            <consortium name="The Broad Institute Genomics Platform"/>
            <consortium name="The Broad Institute Genome Sequencing Center for Infectious Disease"/>
            <person name="Wu L."/>
            <person name="Ma J."/>
        </authorList>
    </citation>
    <scope>NUCLEOTIDE SEQUENCE [LARGE SCALE GENOMIC DNA]</scope>
    <source>
        <strain evidence="7">IBRC-M 10703</strain>
    </source>
</reference>
<evidence type="ECO:0000256" key="5">
    <source>
        <dbReference type="ARBA" id="ARBA00023002"/>
    </source>
</evidence>
<comment type="similarity">
    <text evidence="2">Belongs to the zinc-containing alcohol dehydrogenase family.</text>
</comment>
<dbReference type="InterPro" id="IPR036291">
    <property type="entry name" value="NAD(P)-bd_dom_sf"/>
</dbReference>
<name>A0ABV8GXT0_9BACI</name>
<evidence type="ECO:0000256" key="3">
    <source>
        <dbReference type="ARBA" id="ARBA00022723"/>
    </source>
</evidence>
<accession>A0ABV8GXT0</accession>
<protein>
    <submittedName>
        <fullName evidence="6">Uncharacterized protein</fullName>
    </submittedName>
</protein>
<dbReference type="PANTHER" id="PTHR43161">
    <property type="entry name" value="SORBITOL DEHYDROGENASE"/>
    <property type="match status" value="1"/>
</dbReference>
<keyword evidence="7" id="KW-1185">Reference proteome</keyword>
<comment type="caution">
    <text evidence="6">The sequence shown here is derived from an EMBL/GenBank/DDBJ whole genome shotgun (WGS) entry which is preliminary data.</text>
</comment>
<keyword evidence="3" id="KW-0479">Metal-binding</keyword>
<keyword evidence="4" id="KW-0862">Zinc</keyword>
<sequence>MVTEAYRLHKLPESVSLVEGALVEPTAVAYHAVKKSGLKVGQTVAIFGAGPIGLLTLLSAQAAGKIDVKKVMTNR</sequence>
<dbReference type="Gene3D" id="3.40.50.720">
    <property type="entry name" value="NAD(P)-binding Rossmann-like Domain"/>
    <property type="match status" value="1"/>
</dbReference>
<organism evidence="6 7">
    <name type="scientific">Oceanobacillus longus</name>
    <dbReference type="NCBI Taxonomy" id="930120"/>
    <lineage>
        <taxon>Bacteria</taxon>
        <taxon>Bacillati</taxon>
        <taxon>Bacillota</taxon>
        <taxon>Bacilli</taxon>
        <taxon>Bacillales</taxon>
        <taxon>Bacillaceae</taxon>
        <taxon>Oceanobacillus</taxon>
    </lineage>
</organism>
<comment type="cofactor">
    <cofactor evidence="1">
        <name>Zn(2+)</name>
        <dbReference type="ChEBI" id="CHEBI:29105"/>
    </cofactor>
</comment>
<dbReference type="PANTHER" id="PTHR43161:SF23">
    <property type="entry name" value="(R,R)-BUTANEDIOL DEHYDROGENASE-RELATED"/>
    <property type="match status" value="1"/>
</dbReference>
<dbReference type="Proteomes" id="UP001595772">
    <property type="component" value="Unassembled WGS sequence"/>
</dbReference>
<evidence type="ECO:0000313" key="6">
    <source>
        <dbReference type="EMBL" id="MFC4024708.1"/>
    </source>
</evidence>
<dbReference type="Gene3D" id="3.90.180.10">
    <property type="entry name" value="Medium-chain alcohol dehydrogenases, catalytic domain"/>
    <property type="match status" value="1"/>
</dbReference>
<evidence type="ECO:0000256" key="1">
    <source>
        <dbReference type="ARBA" id="ARBA00001947"/>
    </source>
</evidence>